<feature type="transmembrane region" description="Helical" evidence="1">
    <location>
        <begin position="20"/>
        <end position="40"/>
    </location>
</feature>
<feature type="transmembrane region" description="Helical" evidence="1">
    <location>
        <begin position="52"/>
        <end position="74"/>
    </location>
</feature>
<evidence type="ECO:0000256" key="1">
    <source>
        <dbReference type="SAM" id="Phobius"/>
    </source>
</evidence>
<proteinExistence type="predicted"/>
<dbReference type="HOGENOM" id="CLU_2670255_0_0_6"/>
<keyword evidence="1" id="KW-0472">Membrane</keyword>
<keyword evidence="1" id="KW-1133">Transmembrane helix</keyword>
<comment type="caution">
    <text evidence="2">The sequence shown here is derived from an EMBL/GenBank/DDBJ whole genome shotgun (WGS) entry which is preliminary data.</text>
</comment>
<sequence>MQRVGGLTVLVAVMDFEPVFLTVARASIASLLAFVMLLAFKEKRPGLLGESVSLLMVTVTIGVILCVVGSRRFAR</sequence>
<evidence type="ECO:0000313" key="2">
    <source>
        <dbReference type="EMBL" id="CDH01883.1"/>
    </source>
</evidence>
<dbReference type="Proteomes" id="UP000028487">
    <property type="component" value="Unassembled WGS sequence"/>
</dbReference>
<protein>
    <recommendedName>
        <fullName evidence="3">EamA domain-containing protein</fullName>
    </recommendedName>
</protein>
<organism evidence="2">
    <name type="scientific">Xenorhabdus bovienii str. feltiae Moldova</name>
    <dbReference type="NCBI Taxonomy" id="1398200"/>
    <lineage>
        <taxon>Bacteria</taxon>
        <taxon>Pseudomonadati</taxon>
        <taxon>Pseudomonadota</taxon>
        <taxon>Gammaproteobacteria</taxon>
        <taxon>Enterobacterales</taxon>
        <taxon>Morganellaceae</taxon>
        <taxon>Xenorhabdus</taxon>
    </lineage>
</organism>
<dbReference type="EMBL" id="CBSV010000154">
    <property type="protein sequence ID" value="CDH01883.1"/>
    <property type="molecule type" value="Genomic_DNA"/>
</dbReference>
<evidence type="ECO:0008006" key="3">
    <source>
        <dbReference type="Google" id="ProtNLM"/>
    </source>
</evidence>
<reference evidence="2" key="1">
    <citation type="submission" date="2013-07" db="EMBL/GenBank/DDBJ databases">
        <title>Sub-species coevolution in mutualistic symbiosis.</title>
        <authorList>
            <person name="Murfin K."/>
            <person name="Klassen J."/>
            <person name="Lee M."/>
            <person name="Forst S."/>
            <person name="Stock P."/>
            <person name="Goodrich-Blair H."/>
        </authorList>
    </citation>
    <scope>NUCLEOTIDE SEQUENCE [LARGE SCALE GENOMIC DNA]</scope>
    <source>
        <strain evidence="2">Feltiae Moldova</strain>
    </source>
</reference>
<accession>A0A077NTY5</accession>
<name>A0A077NTY5_XENBV</name>
<dbReference type="AlphaFoldDB" id="A0A077NTY5"/>
<gene>
    <name evidence="2" type="ORF">XBFM1_2370020</name>
</gene>
<keyword evidence="1" id="KW-0812">Transmembrane</keyword>